<feature type="transmembrane region" description="Helical" evidence="1">
    <location>
        <begin position="33"/>
        <end position="49"/>
    </location>
</feature>
<evidence type="ECO:0000313" key="2">
    <source>
        <dbReference type="EMBL" id="MTJ04340.1"/>
    </source>
</evidence>
<dbReference type="Pfam" id="PF05145">
    <property type="entry name" value="AbrB"/>
    <property type="match status" value="1"/>
</dbReference>
<feature type="transmembrane region" description="Helical" evidence="1">
    <location>
        <begin position="239"/>
        <end position="256"/>
    </location>
</feature>
<feature type="transmembrane region" description="Helical" evidence="1">
    <location>
        <begin position="299"/>
        <end position="319"/>
    </location>
</feature>
<sequence length="355" mass="36510">MIASTHLATLILICLGAIGGAVATLTPLPLPFMLGSLIMSAAVAIMAAHRLPAGYLFPQPLRLVFIAAIGVMIGAQVTPDLAALIPSMAISLAALTLFVGLAHAGNFAIFHHLGGYDRSTAFYSGTPGGLMESIAMGEDAGADVAVIGLQQFLRIILVITFVPVGLSIWYGAPVGSASGASLAPAQTGLSELPLVAVAGGAGLWLGLKFRLPAGQLTGPLFVAAVMSLSGIGAPALPDWLIHAAQIVIGTSLGLRFTGLARSDMMRALWLGLMSVTAMLALGTVLALAVHQITETAFDVALISLAPGGVTEMALVALSLNANPAIVSANHIYRIILTVIEISILARIRRYRDNSL</sequence>
<dbReference type="AlphaFoldDB" id="A0A7C9LN58"/>
<keyword evidence="1" id="KW-1133">Transmembrane helix</keyword>
<gene>
    <name evidence="2" type="ORF">FH759_06560</name>
</gene>
<dbReference type="NCBIfam" id="TIGR03082">
    <property type="entry name" value="Gneg_AbrB_dup"/>
    <property type="match status" value="1"/>
</dbReference>
<dbReference type="PANTHER" id="PTHR38457">
    <property type="entry name" value="REGULATOR ABRB-RELATED"/>
    <property type="match status" value="1"/>
</dbReference>
<keyword evidence="1" id="KW-0472">Membrane</keyword>
<keyword evidence="1" id="KW-0812">Transmembrane</keyword>
<dbReference type="Proteomes" id="UP000483078">
    <property type="component" value="Unassembled WGS sequence"/>
</dbReference>
<proteinExistence type="predicted"/>
<feature type="transmembrane region" description="Helical" evidence="1">
    <location>
        <begin position="152"/>
        <end position="172"/>
    </location>
</feature>
<feature type="transmembrane region" description="Helical" evidence="1">
    <location>
        <begin position="268"/>
        <end position="293"/>
    </location>
</feature>
<evidence type="ECO:0000256" key="1">
    <source>
        <dbReference type="SAM" id="Phobius"/>
    </source>
</evidence>
<dbReference type="PANTHER" id="PTHR38457:SF1">
    <property type="entry name" value="REGULATOR ABRB-RELATED"/>
    <property type="match status" value="1"/>
</dbReference>
<comment type="caution">
    <text evidence="2">The sequence shown here is derived from an EMBL/GenBank/DDBJ whole genome shotgun (WGS) entry which is preliminary data.</text>
</comment>
<protein>
    <submittedName>
        <fullName evidence="2">AbrB family transcriptional regulator</fullName>
    </submittedName>
</protein>
<dbReference type="GO" id="GO:0010468">
    <property type="term" value="P:regulation of gene expression"/>
    <property type="evidence" value="ECO:0007669"/>
    <property type="project" value="InterPro"/>
</dbReference>
<accession>A0A7C9LN58</accession>
<reference evidence="2 3" key="1">
    <citation type="submission" date="2019-06" db="EMBL/GenBank/DDBJ databases">
        <title>Enrichment of Autotrophic Halophilic Microorganisms from Red Sea Brine Pool Using Microbial Electrosynthesis System.</title>
        <authorList>
            <person name="Alqahtani M.F."/>
            <person name="Bajracharya S."/>
            <person name="Katuri K.P."/>
            <person name="Ali M."/>
            <person name="Saikaly P.E."/>
        </authorList>
    </citation>
    <scope>NUCLEOTIDE SEQUENCE [LARGE SCALE GENOMIC DNA]</scope>
    <source>
        <strain evidence="2">MES6</strain>
    </source>
</reference>
<dbReference type="PIRSF" id="PIRSF038991">
    <property type="entry name" value="Protein_AbrB"/>
    <property type="match status" value="1"/>
</dbReference>
<feature type="transmembrane region" description="Helical" evidence="1">
    <location>
        <begin position="84"/>
        <end position="109"/>
    </location>
</feature>
<dbReference type="InterPro" id="IPR007820">
    <property type="entry name" value="AbrB_fam"/>
</dbReference>
<dbReference type="InterPro" id="IPR017516">
    <property type="entry name" value="AbrB_dup"/>
</dbReference>
<name>A0A7C9LN58_9RHOB</name>
<feature type="transmembrane region" description="Helical" evidence="1">
    <location>
        <begin position="61"/>
        <end position="78"/>
    </location>
</feature>
<feature type="transmembrane region" description="Helical" evidence="1">
    <location>
        <begin position="192"/>
        <end position="209"/>
    </location>
</feature>
<dbReference type="GO" id="GO:0016020">
    <property type="term" value="C:membrane"/>
    <property type="evidence" value="ECO:0007669"/>
    <property type="project" value="InterPro"/>
</dbReference>
<evidence type="ECO:0000313" key="3">
    <source>
        <dbReference type="Proteomes" id="UP000483078"/>
    </source>
</evidence>
<dbReference type="EMBL" id="VENJ01000006">
    <property type="protein sequence ID" value="MTJ04340.1"/>
    <property type="molecule type" value="Genomic_DNA"/>
</dbReference>
<feature type="transmembrane region" description="Helical" evidence="1">
    <location>
        <begin position="216"/>
        <end position="233"/>
    </location>
</feature>
<organism evidence="2 3">
    <name type="scientific">Sediminimonas qiaohouensis</name>
    <dbReference type="NCBI Taxonomy" id="552061"/>
    <lineage>
        <taxon>Bacteria</taxon>
        <taxon>Pseudomonadati</taxon>
        <taxon>Pseudomonadota</taxon>
        <taxon>Alphaproteobacteria</taxon>
        <taxon>Rhodobacterales</taxon>
        <taxon>Roseobacteraceae</taxon>
        <taxon>Sediminimonas</taxon>
    </lineage>
</organism>